<name>A0A9W6V641_9PSEU</name>
<evidence type="ECO:0000313" key="2">
    <source>
        <dbReference type="EMBL" id="GLW91130.1"/>
    </source>
</evidence>
<feature type="compositionally biased region" description="Low complexity" evidence="1">
    <location>
        <begin position="68"/>
        <end position="83"/>
    </location>
</feature>
<dbReference type="Proteomes" id="UP001165042">
    <property type="component" value="Unassembled WGS sequence"/>
</dbReference>
<reference evidence="2" key="1">
    <citation type="submission" date="2023-02" db="EMBL/GenBank/DDBJ databases">
        <title>Actinokineospora globicatena NBRC 15670.</title>
        <authorList>
            <person name="Ichikawa N."/>
            <person name="Sato H."/>
            <person name="Tonouchi N."/>
        </authorList>
    </citation>
    <scope>NUCLEOTIDE SEQUENCE</scope>
    <source>
        <strain evidence="2">NBRC 15670</strain>
    </source>
</reference>
<organism evidence="2 3">
    <name type="scientific">Actinokineospora globicatena</name>
    <dbReference type="NCBI Taxonomy" id="103729"/>
    <lineage>
        <taxon>Bacteria</taxon>
        <taxon>Bacillati</taxon>
        <taxon>Actinomycetota</taxon>
        <taxon>Actinomycetes</taxon>
        <taxon>Pseudonocardiales</taxon>
        <taxon>Pseudonocardiaceae</taxon>
        <taxon>Actinokineospora</taxon>
    </lineage>
</organism>
<feature type="region of interest" description="Disordered" evidence="1">
    <location>
        <begin position="1"/>
        <end position="107"/>
    </location>
</feature>
<feature type="compositionally biased region" description="Low complexity" evidence="1">
    <location>
        <begin position="22"/>
        <end position="47"/>
    </location>
</feature>
<evidence type="ECO:0000256" key="1">
    <source>
        <dbReference type="SAM" id="MobiDB-lite"/>
    </source>
</evidence>
<comment type="caution">
    <text evidence="2">The sequence shown here is derived from an EMBL/GenBank/DDBJ whole genome shotgun (WGS) entry which is preliminary data.</text>
</comment>
<dbReference type="EMBL" id="BSSD01000002">
    <property type="protein sequence ID" value="GLW91130.1"/>
    <property type="molecule type" value="Genomic_DNA"/>
</dbReference>
<keyword evidence="3" id="KW-1185">Reference proteome</keyword>
<proteinExistence type="predicted"/>
<dbReference type="AlphaFoldDB" id="A0A9W6V641"/>
<evidence type="ECO:0000313" key="3">
    <source>
        <dbReference type="Proteomes" id="UP001165042"/>
    </source>
</evidence>
<sequence>MSPGSNVGTIERNAGRDKASPAATNATTAGMTNSGNTGSAAAVASSSPPRNQSAPSKTRLRRTRSASTPPANRHNTNATARAPSTRLTSATPPPWLSTYKLTVTGNN</sequence>
<gene>
    <name evidence="2" type="ORF">Aglo03_19460</name>
</gene>
<accession>A0A9W6V641</accession>
<protein>
    <submittedName>
        <fullName evidence="2">Uncharacterized protein</fullName>
    </submittedName>
</protein>